<protein>
    <submittedName>
        <fullName evidence="2">Uncharacterized protein</fullName>
    </submittedName>
</protein>
<feature type="compositionally biased region" description="Polar residues" evidence="1">
    <location>
        <begin position="226"/>
        <end position="236"/>
    </location>
</feature>
<feature type="compositionally biased region" description="Polar residues" evidence="1">
    <location>
        <begin position="265"/>
        <end position="290"/>
    </location>
</feature>
<comment type="caution">
    <text evidence="2">The sequence shown here is derived from an EMBL/GenBank/DDBJ whole genome shotgun (WGS) entry which is preliminary data.</text>
</comment>
<dbReference type="PANTHER" id="PTHR33673:SF36">
    <property type="entry name" value="MYB-LIKE PROTEIN Q"/>
    <property type="match status" value="1"/>
</dbReference>
<feature type="compositionally biased region" description="Basic and acidic residues" evidence="1">
    <location>
        <begin position="15"/>
        <end position="28"/>
    </location>
</feature>
<evidence type="ECO:0000313" key="3">
    <source>
        <dbReference type="Proteomes" id="UP000249390"/>
    </source>
</evidence>
<feature type="compositionally biased region" description="Polar residues" evidence="1">
    <location>
        <begin position="1"/>
        <end position="11"/>
    </location>
</feature>
<dbReference type="Proteomes" id="UP000249390">
    <property type="component" value="Unassembled WGS sequence"/>
</dbReference>
<evidence type="ECO:0000313" key="2">
    <source>
        <dbReference type="EMBL" id="RAL46801.1"/>
    </source>
</evidence>
<accession>A0A328DRF0</accession>
<sequence length="315" mass="34326">MGSLEQHSNAMQGGEEEKKQVEPKHNDVVDPNLDPAMSSSPMSSPSSPNDSGAHMPQWSMMSSSPHHGMRSQLSFPGEHLDWNGSDTGYDPNRIPSSVFSSKPSMREDWSAASNESLFSVHMGNNGSFCRDERKSFSSSLPTLVEVSADREGKGEKISVGSARTQVEEEEEEVEEKEEEDEIVETPKSIPAKKPSEFDVERGNASPEVHTSPIVGAPQIERIQESARVSTGSTSSTKSFAFPVLVKDCSRREGPLKGDKGVKAESQPTLKPQSESESRMQQQPETGANPETSKEAPPEATQSGCFTCFSCWPRCC</sequence>
<organism evidence="2 3">
    <name type="scientific">Cuscuta australis</name>
    <dbReference type="NCBI Taxonomy" id="267555"/>
    <lineage>
        <taxon>Eukaryota</taxon>
        <taxon>Viridiplantae</taxon>
        <taxon>Streptophyta</taxon>
        <taxon>Embryophyta</taxon>
        <taxon>Tracheophyta</taxon>
        <taxon>Spermatophyta</taxon>
        <taxon>Magnoliopsida</taxon>
        <taxon>eudicotyledons</taxon>
        <taxon>Gunneridae</taxon>
        <taxon>Pentapetalae</taxon>
        <taxon>asterids</taxon>
        <taxon>lamiids</taxon>
        <taxon>Solanales</taxon>
        <taxon>Convolvulaceae</taxon>
        <taxon>Cuscuteae</taxon>
        <taxon>Cuscuta</taxon>
        <taxon>Cuscuta subgen. Grammica</taxon>
        <taxon>Cuscuta sect. Cleistogrammica</taxon>
    </lineage>
</organism>
<evidence type="ECO:0000256" key="1">
    <source>
        <dbReference type="SAM" id="MobiDB-lite"/>
    </source>
</evidence>
<feature type="region of interest" description="Disordered" evidence="1">
    <location>
        <begin position="1"/>
        <end position="104"/>
    </location>
</feature>
<dbReference type="AlphaFoldDB" id="A0A328DRF0"/>
<feature type="compositionally biased region" description="Polar residues" evidence="1">
    <location>
        <begin position="94"/>
        <end position="103"/>
    </location>
</feature>
<gene>
    <name evidence="2" type="ORF">DM860_005080</name>
</gene>
<feature type="region of interest" description="Disordered" evidence="1">
    <location>
        <begin position="250"/>
        <end position="305"/>
    </location>
</feature>
<reference evidence="2 3" key="1">
    <citation type="submission" date="2018-06" db="EMBL/GenBank/DDBJ databases">
        <title>The Genome of Cuscuta australis (Dodder) Provides Insight into the Evolution of Plant Parasitism.</title>
        <authorList>
            <person name="Liu H."/>
        </authorList>
    </citation>
    <scope>NUCLEOTIDE SEQUENCE [LARGE SCALE GENOMIC DNA]</scope>
    <source>
        <strain evidence="3">cv. Yunnan</strain>
        <tissue evidence="2">Vines</tissue>
    </source>
</reference>
<name>A0A328DRF0_9ASTE</name>
<feature type="region of interest" description="Disordered" evidence="1">
    <location>
        <begin position="147"/>
        <end position="236"/>
    </location>
</feature>
<dbReference type="PANTHER" id="PTHR33673">
    <property type="entry name" value="SUPPRESSOR SRP40-LIKE PROTEIN"/>
    <property type="match status" value="1"/>
</dbReference>
<feature type="compositionally biased region" description="Basic and acidic residues" evidence="1">
    <location>
        <begin position="147"/>
        <end position="156"/>
    </location>
</feature>
<dbReference type="EMBL" id="NQVE01000122">
    <property type="protein sequence ID" value="RAL46801.1"/>
    <property type="molecule type" value="Genomic_DNA"/>
</dbReference>
<feature type="compositionally biased region" description="Basic and acidic residues" evidence="1">
    <location>
        <begin position="250"/>
        <end position="262"/>
    </location>
</feature>
<feature type="compositionally biased region" description="Acidic residues" evidence="1">
    <location>
        <begin position="167"/>
        <end position="183"/>
    </location>
</feature>
<proteinExistence type="predicted"/>
<feature type="compositionally biased region" description="Low complexity" evidence="1">
    <location>
        <begin position="37"/>
        <end position="48"/>
    </location>
</feature>
<keyword evidence="3" id="KW-1185">Reference proteome</keyword>